<sequence>VDTVVTSQDIVVGFYKAGIDIDNIVFIQRKASNNTWIVSFNSKVAKDAALNEPTVSYAKAAEKGKEADVAKQAEEEKKRADEKAHAERARRKKHAKKEERDRTKGMRGA</sequence>
<comment type="caution">
    <text evidence="2">The sequence shown here is derived from an EMBL/GenBank/DDBJ whole genome shotgun (WGS) entry which is preliminary data.</text>
</comment>
<proteinExistence type="predicted"/>
<evidence type="ECO:0000256" key="1">
    <source>
        <dbReference type="SAM" id="MobiDB-lite"/>
    </source>
</evidence>
<accession>A0ABN8PCW8</accession>
<feature type="compositionally biased region" description="Basic and acidic residues" evidence="1">
    <location>
        <begin position="60"/>
        <end position="87"/>
    </location>
</feature>
<keyword evidence="3" id="KW-1185">Reference proteome</keyword>
<feature type="region of interest" description="Disordered" evidence="1">
    <location>
        <begin position="60"/>
        <end position="109"/>
    </location>
</feature>
<protein>
    <submittedName>
        <fullName evidence="2">Uncharacterized protein</fullName>
    </submittedName>
</protein>
<reference evidence="2 3" key="1">
    <citation type="submission" date="2022-05" db="EMBL/GenBank/DDBJ databases">
        <authorList>
            <consortium name="Genoscope - CEA"/>
            <person name="William W."/>
        </authorList>
    </citation>
    <scope>NUCLEOTIDE SEQUENCE [LARGE SCALE GENOMIC DNA]</scope>
</reference>
<evidence type="ECO:0000313" key="3">
    <source>
        <dbReference type="Proteomes" id="UP001159427"/>
    </source>
</evidence>
<organism evidence="2 3">
    <name type="scientific">Porites evermanni</name>
    <dbReference type="NCBI Taxonomy" id="104178"/>
    <lineage>
        <taxon>Eukaryota</taxon>
        <taxon>Metazoa</taxon>
        <taxon>Cnidaria</taxon>
        <taxon>Anthozoa</taxon>
        <taxon>Hexacorallia</taxon>
        <taxon>Scleractinia</taxon>
        <taxon>Fungiina</taxon>
        <taxon>Poritidae</taxon>
        <taxon>Porites</taxon>
    </lineage>
</organism>
<evidence type="ECO:0000313" key="2">
    <source>
        <dbReference type="EMBL" id="CAH3140446.1"/>
    </source>
</evidence>
<gene>
    <name evidence="2" type="ORF">PEVE_00041813</name>
</gene>
<feature type="compositionally biased region" description="Basic and acidic residues" evidence="1">
    <location>
        <begin position="96"/>
        <end position="109"/>
    </location>
</feature>
<feature type="non-terminal residue" evidence="2">
    <location>
        <position position="1"/>
    </location>
</feature>
<dbReference type="EMBL" id="CALNXI010000801">
    <property type="protein sequence ID" value="CAH3140446.1"/>
    <property type="molecule type" value="Genomic_DNA"/>
</dbReference>
<name>A0ABN8PCW8_9CNID</name>
<dbReference type="Proteomes" id="UP001159427">
    <property type="component" value="Unassembled WGS sequence"/>
</dbReference>